<reference evidence="17" key="1">
    <citation type="journal article" date="2020" name="mSystems">
        <title>Genome- and Community-Level Interaction Insights into Carbon Utilization and Element Cycling Functions of Hydrothermarchaeota in Hydrothermal Sediment.</title>
        <authorList>
            <person name="Zhou Z."/>
            <person name="Liu Y."/>
            <person name="Xu W."/>
            <person name="Pan J."/>
            <person name="Luo Z.H."/>
            <person name="Li M."/>
        </authorList>
    </citation>
    <scope>NUCLEOTIDE SEQUENCE [LARGE SCALE GENOMIC DNA]</scope>
    <source>
        <strain evidence="17">SpSt-479</strain>
    </source>
</reference>
<dbReference type="InterPro" id="IPR036097">
    <property type="entry name" value="HisK_dim/P_sf"/>
</dbReference>
<dbReference type="InterPro" id="IPR009057">
    <property type="entry name" value="Homeodomain-like_sf"/>
</dbReference>
<dbReference type="Pfam" id="PF13185">
    <property type="entry name" value="GAF_2"/>
    <property type="match status" value="1"/>
</dbReference>
<dbReference type="PANTHER" id="PTHR43547">
    <property type="entry name" value="TWO-COMPONENT HISTIDINE KINASE"/>
    <property type="match status" value="1"/>
</dbReference>
<dbReference type="CDD" id="cd00082">
    <property type="entry name" value="HisKA"/>
    <property type="match status" value="1"/>
</dbReference>
<dbReference type="Gene3D" id="3.30.565.10">
    <property type="entry name" value="Histidine kinase-like ATPase, C-terminal domain"/>
    <property type="match status" value="1"/>
</dbReference>
<dbReference type="Gene3D" id="1.10.10.60">
    <property type="entry name" value="Homeodomain-like"/>
    <property type="match status" value="1"/>
</dbReference>
<dbReference type="InterPro" id="IPR011006">
    <property type="entry name" value="CheY-like_superfamily"/>
</dbReference>
<dbReference type="GO" id="GO:0003700">
    <property type="term" value="F:DNA-binding transcription factor activity"/>
    <property type="evidence" value="ECO:0007669"/>
    <property type="project" value="InterPro"/>
</dbReference>
<dbReference type="GO" id="GO:0043565">
    <property type="term" value="F:sequence-specific DNA binding"/>
    <property type="evidence" value="ECO:0007669"/>
    <property type="project" value="InterPro"/>
</dbReference>
<dbReference type="InterPro" id="IPR004358">
    <property type="entry name" value="Sig_transdc_His_kin-like_C"/>
</dbReference>
<feature type="domain" description="Histidine kinase" evidence="15">
    <location>
        <begin position="220"/>
        <end position="438"/>
    </location>
</feature>
<dbReference type="InterPro" id="IPR005467">
    <property type="entry name" value="His_kinase_dom"/>
</dbReference>
<organism evidence="17">
    <name type="scientific">Ignavibacterium album</name>
    <dbReference type="NCBI Taxonomy" id="591197"/>
    <lineage>
        <taxon>Bacteria</taxon>
        <taxon>Pseudomonadati</taxon>
        <taxon>Ignavibacteriota</taxon>
        <taxon>Ignavibacteria</taxon>
        <taxon>Ignavibacteriales</taxon>
        <taxon>Ignavibacteriaceae</taxon>
        <taxon>Ignavibacterium</taxon>
    </lineage>
</organism>
<feature type="domain" description="Response regulatory" evidence="16">
    <location>
        <begin position="480"/>
        <end position="595"/>
    </location>
</feature>
<keyword evidence="8" id="KW-0902">Two-component regulatory system</keyword>
<keyword evidence="13" id="KW-0175">Coiled coil</keyword>
<keyword evidence="9" id="KW-0805">Transcription regulation</keyword>
<dbReference type="EMBL" id="DSUJ01000011">
    <property type="protein sequence ID" value="HFI92526.1"/>
    <property type="molecule type" value="Genomic_DNA"/>
</dbReference>
<comment type="caution">
    <text evidence="17">The sequence shown here is derived from an EMBL/GenBank/DDBJ whole genome shotgun (WGS) entry which is preliminary data.</text>
</comment>
<dbReference type="InterPro" id="IPR018062">
    <property type="entry name" value="HTH_AraC-typ_CS"/>
</dbReference>
<evidence type="ECO:0000259" key="15">
    <source>
        <dbReference type="PROSITE" id="PS50109"/>
    </source>
</evidence>
<dbReference type="InterPro" id="IPR018060">
    <property type="entry name" value="HTH_AraC"/>
</dbReference>
<keyword evidence="7" id="KW-0067">ATP-binding</keyword>
<evidence type="ECO:0000256" key="6">
    <source>
        <dbReference type="ARBA" id="ARBA00022777"/>
    </source>
</evidence>
<dbReference type="SMART" id="SM00387">
    <property type="entry name" value="HATPase_c"/>
    <property type="match status" value="1"/>
</dbReference>
<dbReference type="InterPro" id="IPR029016">
    <property type="entry name" value="GAF-like_dom_sf"/>
</dbReference>
<dbReference type="CDD" id="cd17574">
    <property type="entry name" value="REC_OmpR"/>
    <property type="match status" value="1"/>
</dbReference>
<dbReference type="PROSITE" id="PS50109">
    <property type="entry name" value="HIS_KIN"/>
    <property type="match status" value="1"/>
</dbReference>
<name>A0A7V2ZM67_9BACT</name>
<dbReference type="SUPFAM" id="SSF52172">
    <property type="entry name" value="CheY-like"/>
    <property type="match status" value="1"/>
</dbReference>
<gene>
    <name evidence="17" type="ORF">ENS31_13495</name>
</gene>
<dbReference type="Gene3D" id="3.30.450.40">
    <property type="match status" value="1"/>
</dbReference>
<sequence length="729" mass="82883">MLSKADKKLIQENKELKQKLEEYRSAVNELQILNDIAVSAGSSKSTDQTLDIIIQKILTAIGAEQGSIMLLTEDENDPFKTYLRKEDFSSLKPHYRINTSISGWVLKNEEPLIIKNLSKDKRFISTEEEQKDIKSILCAPIWFEGKIIGILTIVNKKDKSEFEESDLNLLSIISIQVGQLIKNSQLQQEYFQKTKEAELSRWETERLKELDTVKTNFFTNLSHEFRTPLTLILGPLEKLLEGKSKSDPASQYRLMYNHASRLLQLVNQLLDLSSIDAGKMKLEISVSDIIGFASGILNSFESFAAGKNIQLKFESERDKLVCYFDIDKLQKIITNLLSNAIKFNRENGFVNLSLKEKFKKGFLFIQIEVEDNGPGMTDEVQKNIFDRFYKSQGQSNIEGSGIGLALVKELVELHFGEVEVKSAVGKGTNFRITIPVDEKFYENKNVKIQKSNQTESTISSSLITSESTDINYEMSEEAPLVLIVEDNNDMRRFIKESIQSNYKVIESSDGNDGLNKALENIPDLIISDVLMHKLNGYELCEQVKSDEKTSHIPIILLTSKAEINGRIKGLETGADDYLTKPFNTYELLVRIKNLIDQRKKLREKFSKEITLEPKDVTVTSTDEKFLNRVIEIIEKNLSNENFSAEDFAESVGMSKTHLNRKLNALLDSSANEFIRTYRLKKAARLLSGRSGNISEIAYEVGFSNPSYFAESFKKYFGCSPSEYLQSKHS</sequence>
<protein>
    <recommendedName>
        <fullName evidence="2">histidine kinase</fullName>
        <ecNumber evidence="2">2.7.13.3</ecNumber>
    </recommendedName>
</protein>
<dbReference type="PANTHER" id="PTHR43547:SF2">
    <property type="entry name" value="HYBRID SIGNAL TRANSDUCTION HISTIDINE KINASE C"/>
    <property type="match status" value="1"/>
</dbReference>
<evidence type="ECO:0000256" key="2">
    <source>
        <dbReference type="ARBA" id="ARBA00012438"/>
    </source>
</evidence>
<evidence type="ECO:0000256" key="1">
    <source>
        <dbReference type="ARBA" id="ARBA00000085"/>
    </source>
</evidence>
<dbReference type="Pfam" id="PF12833">
    <property type="entry name" value="HTH_18"/>
    <property type="match status" value="1"/>
</dbReference>
<dbReference type="FunFam" id="3.30.565.10:FF:000037">
    <property type="entry name" value="Hybrid sensor histidine kinase/response regulator"/>
    <property type="match status" value="1"/>
</dbReference>
<dbReference type="Pfam" id="PF02518">
    <property type="entry name" value="HATPase_c"/>
    <property type="match status" value="1"/>
</dbReference>
<dbReference type="SMART" id="SM00448">
    <property type="entry name" value="REC"/>
    <property type="match status" value="1"/>
</dbReference>
<dbReference type="SMART" id="SM00065">
    <property type="entry name" value="GAF"/>
    <property type="match status" value="1"/>
</dbReference>
<evidence type="ECO:0000256" key="11">
    <source>
        <dbReference type="ARBA" id="ARBA00023163"/>
    </source>
</evidence>
<dbReference type="AlphaFoldDB" id="A0A7V2ZM67"/>
<dbReference type="InterPro" id="IPR036890">
    <property type="entry name" value="HATPase_C_sf"/>
</dbReference>
<dbReference type="GO" id="GO:0005524">
    <property type="term" value="F:ATP binding"/>
    <property type="evidence" value="ECO:0007669"/>
    <property type="project" value="UniProtKB-KW"/>
</dbReference>
<dbReference type="PRINTS" id="PR00344">
    <property type="entry name" value="BCTRLSENSOR"/>
</dbReference>
<dbReference type="SUPFAM" id="SSF55874">
    <property type="entry name" value="ATPase domain of HSP90 chaperone/DNA topoisomerase II/histidine kinase"/>
    <property type="match status" value="1"/>
</dbReference>
<keyword evidence="11" id="KW-0804">Transcription</keyword>
<dbReference type="Pfam" id="PF00072">
    <property type="entry name" value="Response_reg"/>
    <property type="match status" value="1"/>
</dbReference>
<accession>A0A7V2ZM67</accession>
<evidence type="ECO:0000256" key="3">
    <source>
        <dbReference type="ARBA" id="ARBA00022553"/>
    </source>
</evidence>
<evidence type="ECO:0000256" key="8">
    <source>
        <dbReference type="ARBA" id="ARBA00023012"/>
    </source>
</evidence>
<evidence type="ECO:0000256" key="5">
    <source>
        <dbReference type="ARBA" id="ARBA00022741"/>
    </source>
</evidence>
<feature type="domain" description="HTH araC/xylS-type" evidence="14">
    <location>
        <begin position="627"/>
        <end position="726"/>
    </location>
</feature>
<proteinExistence type="predicted"/>
<dbReference type="FunFam" id="1.10.287.130:FF:000045">
    <property type="entry name" value="Two-component system sensor histidine kinase/response regulator"/>
    <property type="match status" value="1"/>
</dbReference>
<dbReference type="PROSITE" id="PS00041">
    <property type="entry name" value="HTH_ARAC_FAMILY_1"/>
    <property type="match status" value="1"/>
</dbReference>
<evidence type="ECO:0000256" key="4">
    <source>
        <dbReference type="ARBA" id="ARBA00022679"/>
    </source>
</evidence>
<evidence type="ECO:0000313" key="17">
    <source>
        <dbReference type="EMBL" id="HFI92526.1"/>
    </source>
</evidence>
<feature type="modified residue" description="4-aspartylphosphate" evidence="12">
    <location>
        <position position="528"/>
    </location>
</feature>
<dbReference type="SUPFAM" id="SSF55781">
    <property type="entry name" value="GAF domain-like"/>
    <property type="match status" value="1"/>
</dbReference>
<evidence type="ECO:0000259" key="14">
    <source>
        <dbReference type="PROSITE" id="PS01124"/>
    </source>
</evidence>
<dbReference type="EC" id="2.7.13.3" evidence="2"/>
<evidence type="ECO:0000256" key="13">
    <source>
        <dbReference type="SAM" id="Coils"/>
    </source>
</evidence>
<dbReference type="Gene3D" id="1.10.287.130">
    <property type="match status" value="1"/>
</dbReference>
<dbReference type="InterPro" id="IPR003018">
    <property type="entry name" value="GAF"/>
</dbReference>
<evidence type="ECO:0000256" key="9">
    <source>
        <dbReference type="ARBA" id="ARBA00023015"/>
    </source>
</evidence>
<dbReference type="PROSITE" id="PS01124">
    <property type="entry name" value="HTH_ARAC_FAMILY_2"/>
    <property type="match status" value="1"/>
</dbReference>
<dbReference type="InterPro" id="IPR003594">
    <property type="entry name" value="HATPase_dom"/>
</dbReference>
<dbReference type="SMART" id="SM00388">
    <property type="entry name" value="HisKA"/>
    <property type="match status" value="1"/>
</dbReference>
<keyword evidence="6" id="KW-0418">Kinase</keyword>
<evidence type="ECO:0000256" key="10">
    <source>
        <dbReference type="ARBA" id="ARBA00023125"/>
    </source>
</evidence>
<keyword evidence="3 12" id="KW-0597">Phosphoprotein</keyword>
<dbReference type="InterPro" id="IPR001789">
    <property type="entry name" value="Sig_transdc_resp-reg_receiver"/>
</dbReference>
<dbReference type="SUPFAM" id="SSF47384">
    <property type="entry name" value="Homodimeric domain of signal transducing histidine kinase"/>
    <property type="match status" value="1"/>
</dbReference>
<feature type="coiled-coil region" evidence="13">
    <location>
        <begin position="2"/>
        <end position="36"/>
    </location>
</feature>
<evidence type="ECO:0000256" key="12">
    <source>
        <dbReference type="PROSITE-ProRule" id="PRU00169"/>
    </source>
</evidence>
<keyword evidence="5" id="KW-0547">Nucleotide-binding</keyword>
<evidence type="ECO:0000259" key="16">
    <source>
        <dbReference type="PROSITE" id="PS50110"/>
    </source>
</evidence>
<dbReference type="Pfam" id="PF00512">
    <property type="entry name" value="HisKA"/>
    <property type="match status" value="1"/>
</dbReference>
<dbReference type="SMART" id="SM00342">
    <property type="entry name" value="HTH_ARAC"/>
    <property type="match status" value="1"/>
</dbReference>
<keyword evidence="4" id="KW-0808">Transferase</keyword>
<dbReference type="GO" id="GO:0000155">
    <property type="term" value="F:phosphorelay sensor kinase activity"/>
    <property type="evidence" value="ECO:0007669"/>
    <property type="project" value="InterPro"/>
</dbReference>
<dbReference type="SUPFAM" id="SSF46689">
    <property type="entry name" value="Homeodomain-like"/>
    <property type="match status" value="1"/>
</dbReference>
<comment type="catalytic activity">
    <reaction evidence="1">
        <text>ATP + protein L-histidine = ADP + protein N-phospho-L-histidine.</text>
        <dbReference type="EC" id="2.7.13.3"/>
    </reaction>
</comment>
<keyword evidence="10" id="KW-0238">DNA-binding</keyword>
<dbReference type="PROSITE" id="PS50110">
    <property type="entry name" value="RESPONSE_REGULATORY"/>
    <property type="match status" value="1"/>
</dbReference>
<evidence type="ECO:0000256" key="7">
    <source>
        <dbReference type="ARBA" id="ARBA00022840"/>
    </source>
</evidence>
<dbReference type="InterPro" id="IPR003661">
    <property type="entry name" value="HisK_dim/P_dom"/>
</dbReference>
<dbReference type="CDD" id="cd00075">
    <property type="entry name" value="HATPase"/>
    <property type="match status" value="1"/>
</dbReference>
<dbReference type="Gene3D" id="3.40.50.2300">
    <property type="match status" value="1"/>
</dbReference>